<reference evidence="1 2" key="1">
    <citation type="journal article" date="2017" name="Mol. Biol. Evol.">
        <title>The 4-celled Tetrabaena socialis nuclear genome reveals the essential components for genetic control of cell number at the origin of multicellularity in the volvocine lineage.</title>
        <authorList>
            <person name="Featherston J."/>
            <person name="Arakaki Y."/>
            <person name="Hanschen E.R."/>
            <person name="Ferris P.J."/>
            <person name="Michod R.E."/>
            <person name="Olson B.J.S.C."/>
            <person name="Nozaki H."/>
            <person name="Durand P.M."/>
        </authorList>
    </citation>
    <scope>NUCLEOTIDE SEQUENCE [LARGE SCALE GENOMIC DNA]</scope>
    <source>
        <strain evidence="1 2">NIES-571</strain>
    </source>
</reference>
<evidence type="ECO:0000313" key="2">
    <source>
        <dbReference type="Proteomes" id="UP000236333"/>
    </source>
</evidence>
<comment type="caution">
    <text evidence="1">The sequence shown here is derived from an EMBL/GenBank/DDBJ whole genome shotgun (WGS) entry which is preliminary data.</text>
</comment>
<evidence type="ECO:0008006" key="3">
    <source>
        <dbReference type="Google" id="ProtNLM"/>
    </source>
</evidence>
<gene>
    <name evidence="1" type="ORF">TSOC_014355</name>
</gene>
<feature type="non-terminal residue" evidence="1">
    <location>
        <position position="1"/>
    </location>
</feature>
<accession>A0A2J7ZHW1</accession>
<organism evidence="1 2">
    <name type="scientific">Tetrabaena socialis</name>
    <dbReference type="NCBI Taxonomy" id="47790"/>
    <lineage>
        <taxon>Eukaryota</taxon>
        <taxon>Viridiplantae</taxon>
        <taxon>Chlorophyta</taxon>
        <taxon>core chlorophytes</taxon>
        <taxon>Chlorophyceae</taxon>
        <taxon>CS clade</taxon>
        <taxon>Chlamydomonadales</taxon>
        <taxon>Tetrabaenaceae</taxon>
        <taxon>Tetrabaena</taxon>
    </lineage>
</organism>
<dbReference type="AlphaFoldDB" id="A0A2J7ZHW1"/>
<name>A0A2J7ZHW1_9CHLO</name>
<dbReference type="EMBL" id="PGGS01002035">
    <property type="protein sequence ID" value="PNG99854.1"/>
    <property type="molecule type" value="Genomic_DNA"/>
</dbReference>
<dbReference type="Proteomes" id="UP000236333">
    <property type="component" value="Unassembled WGS sequence"/>
</dbReference>
<proteinExistence type="predicted"/>
<protein>
    <recommendedName>
        <fullName evidence="3">Pherophorin domain-containing protein</fullName>
    </recommendedName>
</protein>
<sequence length="291" mass="29809">LCACASTVHAARVLQAESLAAKSSSPFPLAAASKCDSDVSHSSIVVSMARLEASTLCWVTDSAPATCDASAKCCTAAAARQLDTLQVLAGPRCLAANIANITVNGKLWGSTFDTDGSTGLLSVSGLSAAPAADPKRPRHTICVALTGWGVCNTAAGFCRGVGGCNMLAADKAGSCCPVSRTPVFTAAAGQDFLFQVNAQLSNSSRRYTCDNLNAKAALRKALAKQVADSYSSALDVRPATIDVLGNACTQSNSLVLLLRLSGGGPNHWTMVMQRSAAILAAVIADTDIQQL</sequence>
<evidence type="ECO:0000313" key="1">
    <source>
        <dbReference type="EMBL" id="PNG99854.1"/>
    </source>
</evidence>
<keyword evidence="2" id="KW-1185">Reference proteome</keyword>
<feature type="non-terminal residue" evidence="1">
    <location>
        <position position="291"/>
    </location>
</feature>